<feature type="DNA-binding region" description="H-T-H motif" evidence="4">
    <location>
        <begin position="37"/>
        <end position="56"/>
    </location>
</feature>
<organism evidence="6 7">
    <name type="scientific">Streptomyces litmocidini</name>
    <dbReference type="NCBI Taxonomy" id="67318"/>
    <lineage>
        <taxon>Bacteria</taxon>
        <taxon>Bacillati</taxon>
        <taxon>Actinomycetota</taxon>
        <taxon>Actinomycetes</taxon>
        <taxon>Kitasatosporales</taxon>
        <taxon>Streptomycetaceae</taxon>
        <taxon>Streptomyces</taxon>
    </lineage>
</organism>
<evidence type="ECO:0000256" key="2">
    <source>
        <dbReference type="ARBA" id="ARBA00023125"/>
    </source>
</evidence>
<evidence type="ECO:0000259" key="5">
    <source>
        <dbReference type="PROSITE" id="PS50977"/>
    </source>
</evidence>
<dbReference type="InterPro" id="IPR036271">
    <property type="entry name" value="Tet_transcr_reg_TetR-rel_C_sf"/>
</dbReference>
<dbReference type="Proteomes" id="UP001611339">
    <property type="component" value="Unassembled WGS sequence"/>
</dbReference>
<comment type="caution">
    <text evidence="6">The sequence shown here is derived from an EMBL/GenBank/DDBJ whole genome shotgun (WGS) entry which is preliminary data.</text>
</comment>
<name>A0ABW7UBD9_9ACTN</name>
<evidence type="ECO:0000256" key="1">
    <source>
        <dbReference type="ARBA" id="ARBA00023015"/>
    </source>
</evidence>
<evidence type="ECO:0000256" key="4">
    <source>
        <dbReference type="PROSITE-ProRule" id="PRU00335"/>
    </source>
</evidence>
<dbReference type="Pfam" id="PF13305">
    <property type="entry name" value="TetR_C_33"/>
    <property type="match status" value="1"/>
</dbReference>
<dbReference type="Gene3D" id="1.10.357.10">
    <property type="entry name" value="Tetracycline Repressor, domain 2"/>
    <property type="match status" value="1"/>
</dbReference>
<protein>
    <submittedName>
        <fullName evidence="6">TetR/AcrR family transcriptional regulator</fullName>
    </submittedName>
</protein>
<feature type="domain" description="HTH tetR-type" evidence="5">
    <location>
        <begin position="14"/>
        <end position="74"/>
    </location>
</feature>
<dbReference type="PANTHER" id="PTHR30055:SF234">
    <property type="entry name" value="HTH-TYPE TRANSCRIPTIONAL REGULATOR BETI"/>
    <property type="match status" value="1"/>
</dbReference>
<keyword evidence="3" id="KW-0804">Transcription</keyword>
<dbReference type="PANTHER" id="PTHR30055">
    <property type="entry name" value="HTH-TYPE TRANSCRIPTIONAL REGULATOR RUTR"/>
    <property type="match status" value="1"/>
</dbReference>
<gene>
    <name evidence="6" type="ORF">ACH407_25445</name>
</gene>
<dbReference type="InterPro" id="IPR025996">
    <property type="entry name" value="MT1864/Rv1816-like_C"/>
</dbReference>
<accession>A0ABW7UBD9</accession>
<proteinExistence type="predicted"/>
<reference evidence="6 7" key="1">
    <citation type="submission" date="2024-10" db="EMBL/GenBank/DDBJ databases">
        <title>The Natural Products Discovery Center: Release of the First 8490 Sequenced Strains for Exploring Actinobacteria Biosynthetic Diversity.</title>
        <authorList>
            <person name="Kalkreuter E."/>
            <person name="Kautsar S.A."/>
            <person name="Yang D."/>
            <person name="Bader C.D."/>
            <person name="Teijaro C.N."/>
            <person name="Fluegel L."/>
            <person name="Davis C.M."/>
            <person name="Simpson J.R."/>
            <person name="Lauterbach L."/>
            <person name="Steele A.D."/>
            <person name="Gui C."/>
            <person name="Meng S."/>
            <person name="Li G."/>
            <person name="Viehrig K."/>
            <person name="Ye F."/>
            <person name="Su P."/>
            <person name="Kiefer A.F."/>
            <person name="Nichols A."/>
            <person name="Cepeda A.J."/>
            <person name="Yan W."/>
            <person name="Fan B."/>
            <person name="Jiang Y."/>
            <person name="Adhikari A."/>
            <person name="Zheng C.-J."/>
            <person name="Schuster L."/>
            <person name="Cowan T.M."/>
            <person name="Smanski M.J."/>
            <person name="Chevrette M.G."/>
            <person name="De Carvalho L.P.S."/>
            <person name="Shen B."/>
        </authorList>
    </citation>
    <scope>NUCLEOTIDE SEQUENCE [LARGE SCALE GENOMIC DNA]</scope>
    <source>
        <strain evidence="6 7">NPDC020602</strain>
    </source>
</reference>
<evidence type="ECO:0000313" key="7">
    <source>
        <dbReference type="Proteomes" id="UP001611339"/>
    </source>
</evidence>
<dbReference type="InterPro" id="IPR001647">
    <property type="entry name" value="HTH_TetR"/>
</dbReference>
<sequence>MPLKEQEQEQEQEDGLRDRLVRVGVELVNTEGLQALSLREIARRAGVSHGAPRRYFPTHLELLSAIARQGFAELAARVAEEDPEEATARERIGVLARVYLDYAETRRGMYELMFRHDLLESGRLGLRETSLPLFAHLAGLVARARPAADPAVVAGVLWANLHGLAQLWHWGSLRLATGGDDPGPLLAAALDAHLGPEEPAP</sequence>
<evidence type="ECO:0000256" key="3">
    <source>
        <dbReference type="ARBA" id="ARBA00023163"/>
    </source>
</evidence>
<dbReference type="PROSITE" id="PS50977">
    <property type="entry name" value="HTH_TETR_2"/>
    <property type="match status" value="1"/>
</dbReference>
<dbReference type="InterPro" id="IPR009057">
    <property type="entry name" value="Homeodomain-like_sf"/>
</dbReference>
<keyword evidence="2 4" id="KW-0238">DNA-binding</keyword>
<keyword evidence="7" id="KW-1185">Reference proteome</keyword>
<dbReference type="EMBL" id="JBIRUI010000012">
    <property type="protein sequence ID" value="MFI1716903.1"/>
    <property type="molecule type" value="Genomic_DNA"/>
</dbReference>
<dbReference type="InterPro" id="IPR050109">
    <property type="entry name" value="HTH-type_TetR-like_transc_reg"/>
</dbReference>
<dbReference type="Pfam" id="PF00440">
    <property type="entry name" value="TetR_N"/>
    <property type="match status" value="1"/>
</dbReference>
<evidence type="ECO:0000313" key="6">
    <source>
        <dbReference type="EMBL" id="MFI1716903.1"/>
    </source>
</evidence>
<keyword evidence="1" id="KW-0805">Transcription regulation</keyword>
<dbReference type="SUPFAM" id="SSF48498">
    <property type="entry name" value="Tetracyclin repressor-like, C-terminal domain"/>
    <property type="match status" value="1"/>
</dbReference>
<dbReference type="SUPFAM" id="SSF46689">
    <property type="entry name" value="Homeodomain-like"/>
    <property type="match status" value="1"/>
</dbReference>
<dbReference type="RefSeq" id="WP_398711122.1">
    <property type="nucleotide sequence ID" value="NZ_JBIRUI010000012.1"/>
</dbReference>